<feature type="transmembrane region" description="Helical" evidence="6">
    <location>
        <begin position="201"/>
        <end position="220"/>
    </location>
</feature>
<proteinExistence type="predicted"/>
<reference evidence="8 9" key="1">
    <citation type="journal article" date="2010" name="BMC Genomics">
        <title>Genome comparison of the epiphytic bacteria Erwinia billingiae and E. tasmaniensis with the pear pathogen E. pyrifoliae.</title>
        <authorList>
            <person name="Kube M."/>
            <person name="Migdoll A.M."/>
            <person name="Gehring I."/>
            <person name="Heitmann K."/>
            <person name="Mayer Y."/>
            <person name="Kuhl H."/>
            <person name="Knaust F."/>
            <person name="Geider K."/>
            <person name="Reinhardt R."/>
        </authorList>
    </citation>
    <scope>NUCLEOTIDE SEQUENCE [LARGE SCALE GENOMIC DNA]</scope>
    <source>
        <strain evidence="8 9">Eb661</strain>
    </source>
</reference>
<dbReference type="EMBL" id="FP236843">
    <property type="protein sequence ID" value="CAX60083.1"/>
    <property type="molecule type" value="Genomic_DNA"/>
</dbReference>
<evidence type="ECO:0000256" key="1">
    <source>
        <dbReference type="ARBA" id="ARBA00004651"/>
    </source>
</evidence>
<dbReference type="InterPro" id="IPR011701">
    <property type="entry name" value="MFS"/>
</dbReference>
<dbReference type="GO" id="GO:0022857">
    <property type="term" value="F:transmembrane transporter activity"/>
    <property type="evidence" value="ECO:0007669"/>
    <property type="project" value="InterPro"/>
</dbReference>
<evidence type="ECO:0000256" key="3">
    <source>
        <dbReference type="ARBA" id="ARBA00022692"/>
    </source>
</evidence>
<feature type="domain" description="Major facilitator superfamily (MFS) profile" evidence="7">
    <location>
        <begin position="3"/>
        <end position="374"/>
    </location>
</feature>
<dbReference type="InterPro" id="IPR036259">
    <property type="entry name" value="MFS_trans_sf"/>
</dbReference>
<dbReference type="PROSITE" id="PS50850">
    <property type="entry name" value="MFS"/>
    <property type="match status" value="1"/>
</dbReference>
<evidence type="ECO:0000313" key="8">
    <source>
        <dbReference type="EMBL" id="CAX60083.1"/>
    </source>
</evidence>
<keyword evidence="4 6" id="KW-1133">Transmembrane helix</keyword>
<feature type="transmembrane region" description="Helical" evidence="6">
    <location>
        <begin position="97"/>
        <end position="119"/>
    </location>
</feature>
<feature type="transmembrane region" description="Helical" evidence="6">
    <location>
        <begin position="291"/>
        <end position="312"/>
    </location>
</feature>
<dbReference type="GeneID" id="90512542"/>
<dbReference type="HOGENOM" id="CLU_058221_0_0_6"/>
<dbReference type="PANTHER" id="PTHR43124">
    <property type="entry name" value="PURINE EFFLUX PUMP PBUE"/>
    <property type="match status" value="1"/>
</dbReference>
<dbReference type="eggNOG" id="COG2814">
    <property type="taxonomic scope" value="Bacteria"/>
</dbReference>
<feature type="transmembrane region" description="Helical" evidence="6">
    <location>
        <begin position="72"/>
        <end position="91"/>
    </location>
</feature>
<gene>
    <name evidence="8" type="ordered locus">EbC_25520</name>
</gene>
<dbReference type="InterPro" id="IPR020846">
    <property type="entry name" value="MFS_dom"/>
</dbReference>
<protein>
    <submittedName>
        <fullName evidence="8">Major facilitator superfamily</fullName>
    </submittedName>
</protein>
<feature type="transmembrane region" description="Helical" evidence="6">
    <location>
        <begin position="240"/>
        <end position="259"/>
    </location>
</feature>
<keyword evidence="5 6" id="KW-0472">Membrane</keyword>
<sequence length="374" mass="38112">MKTIALGIAGTSLIAVTYGMARFSWGLMLPEVIVDIPFSPQMAGVISACSFAAYCLAIVASSVLDDRFGPRLMAAAAACCAAAGLAVIAVAESPAMLAAGLFISGLSPGLASPSLAAAVDQVVDPETQPTLNTIINSGTSAGIILSVPVLYFLPGGWRAACLVFTLFALACLPAILRYVPPGQTTARETPPGWRETLLQRAMLNLMLIAFFSGIASAAWWNFGPDVLRHHINVEVGTVNLLWLVGGGAGVMGALTGPLAERIGMKQVYRLSQLAMAAPLVLLAVSQQMHGWLFLAVACCGAGYVTLSGVLLVSGGAVTNNAPATGVAAVFFALAAGQVAGSVLFGQLSAAAGVVPALLTFAAISAAMLLLSPPE</sequence>
<dbReference type="Pfam" id="PF07690">
    <property type="entry name" value="MFS_1"/>
    <property type="match status" value="1"/>
</dbReference>
<feature type="transmembrane region" description="Helical" evidence="6">
    <location>
        <begin position="43"/>
        <end position="60"/>
    </location>
</feature>
<evidence type="ECO:0000256" key="5">
    <source>
        <dbReference type="ARBA" id="ARBA00023136"/>
    </source>
</evidence>
<evidence type="ECO:0000256" key="4">
    <source>
        <dbReference type="ARBA" id="ARBA00022989"/>
    </source>
</evidence>
<dbReference type="AlphaFoldDB" id="D8MTC6"/>
<evidence type="ECO:0000313" key="9">
    <source>
        <dbReference type="Proteomes" id="UP000008793"/>
    </source>
</evidence>
<dbReference type="Proteomes" id="UP000008793">
    <property type="component" value="Chromosome"/>
</dbReference>
<keyword evidence="3 6" id="KW-0812">Transmembrane</keyword>
<dbReference type="Gene3D" id="1.20.1250.20">
    <property type="entry name" value="MFS general substrate transporter like domains"/>
    <property type="match status" value="1"/>
</dbReference>
<evidence type="ECO:0000259" key="7">
    <source>
        <dbReference type="PROSITE" id="PS50850"/>
    </source>
</evidence>
<comment type="subcellular location">
    <subcellularLocation>
        <location evidence="1">Cell membrane</location>
        <topology evidence="1">Multi-pass membrane protein</topology>
    </subcellularLocation>
</comment>
<evidence type="ECO:0000256" key="2">
    <source>
        <dbReference type="ARBA" id="ARBA00022475"/>
    </source>
</evidence>
<dbReference type="RefSeq" id="WP_013202569.1">
    <property type="nucleotide sequence ID" value="NC_014306.1"/>
</dbReference>
<keyword evidence="2" id="KW-1003">Cell membrane</keyword>
<organism evidence="9">
    <name type="scientific">Erwinia billingiae (strain Eb661)</name>
    <dbReference type="NCBI Taxonomy" id="634500"/>
    <lineage>
        <taxon>Bacteria</taxon>
        <taxon>Pseudomonadati</taxon>
        <taxon>Pseudomonadota</taxon>
        <taxon>Gammaproteobacteria</taxon>
        <taxon>Enterobacterales</taxon>
        <taxon>Erwiniaceae</taxon>
        <taxon>Erwinia</taxon>
    </lineage>
</organism>
<dbReference type="PANTHER" id="PTHR43124:SF3">
    <property type="entry name" value="CHLORAMPHENICOL EFFLUX PUMP RV0191"/>
    <property type="match status" value="1"/>
</dbReference>
<accession>D8MTC6</accession>
<feature type="transmembrane region" description="Helical" evidence="6">
    <location>
        <begin position="131"/>
        <end position="151"/>
    </location>
</feature>
<name>D8MTC6_ERWBE</name>
<dbReference type="SUPFAM" id="SSF103473">
    <property type="entry name" value="MFS general substrate transporter"/>
    <property type="match status" value="1"/>
</dbReference>
<evidence type="ECO:0000256" key="6">
    <source>
        <dbReference type="SAM" id="Phobius"/>
    </source>
</evidence>
<keyword evidence="9" id="KW-1185">Reference proteome</keyword>
<feature type="transmembrane region" description="Helical" evidence="6">
    <location>
        <begin position="324"/>
        <end position="344"/>
    </location>
</feature>
<dbReference type="STRING" id="634500.EbC_25520"/>
<feature type="transmembrane region" description="Helical" evidence="6">
    <location>
        <begin position="157"/>
        <end position="180"/>
    </location>
</feature>
<dbReference type="GO" id="GO:0005886">
    <property type="term" value="C:plasma membrane"/>
    <property type="evidence" value="ECO:0007669"/>
    <property type="project" value="UniProtKB-SubCell"/>
</dbReference>
<feature type="transmembrane region" description="Helical" evidence="6">
    <location>
        <begin position="350"/>
        <end position="370"/>
    </location>
</feature>
<dbReference type="KEGG" id="ebi:EbC_25520"/>
<dbReference type="InterPro" id="IPR050189">
    <property type="entry name" value="MFS_Efflux_Transporters"/>
</dbReference>